<dbReference type="GO" id="GO:0003755">
    <property type="term" value="F:peptidyl-prolyl cis-trans isomerase activity"/>
    <property type="evidence" value="ECO:0007669"/>
    <property type="project" value="UniProtKB-EC"/>
</dbReference>
<comment type="similarity">
    <text evidence="2 6">Belongs to the FKBP-type PPIase family.</text>
</comment>
<dbReference type="PANTHER" id="PTHR43811:SF19">
    <property type="entry name" value="39 KDA FK506-BINDING NUCLEAR PROTEIN"/>
    <property type="match status" value="1"/>
</dbReference>
<feature type="domain" description="PPIase FKBP-type" evidence="7">
    <location>
        <begin position="95"/>
        <end position="189"/>
    </location>
</feature>
<organism evidence="8 9">
    <name type="scientific">Hymenobacter tibetensis</name>
    <dbReference type="NCBI Taxonomy" id="497967"/>
    <lineage>
        <taxon>Bacteria</taxon>
        <taxon>Pseudomonadati</taxon>
        <taxon>Bacteroidota</taxon>
        <taxon>Cytophagia</taxon>
        <taxon>Cytophagales</taxon>
        <taxon>Hymenobacteraceae</taxon>
        <taxon>Hymenobacter</taxon>
    </lineage>
</organism>
<name>A0ABY4D481_9BACT</name>
<dbReference type="EMBL" id="CP094669">
    <property type="protein sequence ID" value="UOG77167.1"/>
    <property type="molecule type" value="Genomic_DNA"/>
</dbReference>
<evidence type="ECO:0000256" key="6">
    <source>
        <dbReference type="RuleBase" id="RU003915"/>
    </source>
</evidence>
<evidence type="ECO:0000256" key="5">
    <source>
        <dbReference type="PROSITE-ProRule" id="PRU00277"/>
    </source>
</evidence>
<dbReference type="Proteomes" id="UP000831113">
    <property type="component" value="Chromosome"/>
</dbReference>
<evidence type="ECO:0000256" key="1">
    <source>
        <dbReference type="ARBA" id="ARBA00000971"/>
    </source>
</evidence>
<keyword evidence="3 5" id="KW-0697">Rotamase</keyword>
<keyword evidence="9" id="KW-1185">Reference proteome</keyword>
<dbReference type="PANTHER" id="PTHR43811">
    <property type="entry name" value="FKBP-TYPE PEPTIDYL-PROLYL CIS-TRANS ISOMERASE FKPA"/>
    <property type="match status" value="1"/>
</dbReference>
<evidence type="ECO:0000256" key="3">
    <source>
        <dbReference type="ARBA" id="ARBA00023110"/>
    </source>
</evidence>
<protein>
    <recommendedName>
        <fullName evidence="6">Peptidyl-prolyl cis-trans isomerase</fullName>
        <ecNumber evidence="6">5.2.1.8</ecNumber>
    </recommendedName>
</protein>
<accession>A0ABY4D481</accession>
<proteinExistence type="inferred from homology"/>
<evidence type="ECO:0000313" key="8">
    <source>
        <dbReference type="EMBL" id="UOG77167.1"/>
    </source>
</evidence>
<sequence length="189" mass="20115">MHYPQLSFSRLHRLLASGVALLLAPMLLVSCGGDDLDIDALNAEALARQKAVRAADSVTITKYIADSSFTNVQRRPSGLYVVTKVAGTGATPQPGQNVSVLYKGLFLTQPTRIFDQSKPGPDGKLDPIKFSLGRGQVIPGWDEGIGLLRKGEKAILLIPSGQAYGPSGAGNVIPGNTPLRFDVELTDFN</sequence>
<gene>
    <name evidence="8" type="ORF">MTX78_11315</name>
</gene>
<dbReference type="Pfam" id="PF00254">
    <property type="entry name" value="FKBP_C"/>
    <property type="match status" value="1"/>
</dbReference>
<dbReference type="EC" id="5.2.1.8" evidence="6"/>
<evidence type="ECO:0000259" key="7">
    <source>
        <dbReference type="PROSITE" id="PS50059"/>
    </source>
</evidence>
<dbReference type="InterPro" id="IPR001179">
    <property type="entry name" value="PPIase_FKBP_dom"/>
</dbReference>
<evidence type="ECO:0000313" key="9">
    <source>
        <dbReference type="Proteomes" id="UP000831113"/>
    </source>
</evidence>
<dbReference type="PROSITE" id="PS50059">
    <property type="entry name" value="FKBP_PPIASE"/>
    <property type="match status" value="1"/>
</dbReference>
<dbReference type="InterPro" id="IPR046357">
    <property type="entry name" value="PPIase_dom_sf"/>
</dbReference>
<dbReference type="RefSeq" id="WP_243802726.1">
    <property type="nucleotide sequence ID" value="NZ_CP094669.1"/>
</dbReference>
<dbReference type="SUPFAM" id="SSF54534">
    <property type="entry name" value="FKBP-like"/>
    <property type="match status" value="1"/>
</dbReference>
<keyword evidence="4 5" id="KW-0413">Isomerase</keyword>
<evidence type="ECO:0000256" key="4">
    <source>
        <dbReference type="ARBA" id="ARBA00023235"/>
    </source>
</evidence>
<comment type="catalytic activity">
    <reaction evidence="1 5 6">
        <text>[protein]-peptidylproline (omega=180) = [protein]-peptidylproline (omega=0)</text>
        <dbReference type="Rhea" id="RHEA:16237"/>
        <dbReference type="Rhea" id="RHEA-COMP:10747"/>
        <dbReference type="Rhea" id="RHEA-COMP:10748"/>
        <dbReference type="ChEBI" id="CHEBI:83833"/>
        <dbReference type="ChEBI" id="CHEBI:83834"/>
        <dbReference type="EC" id="5.2.1.8"/>
    </reaction>
</comment>
<reference evidence="8 9" key="1">
    <citation type="submission" date="2022-03" db="EMBL/GenBank/DDBJ databases">
        <title>Hymenobactersp. isolated from the air.</title>
        <authorList>
            <person name="Won M."/>
            <person name="Kwon S.-W."/>
        </authorList>
    </citation>
    <scope>NUCLEOTIDE SEQUENCE [LARGE SCALE GENOMIC DNA]</scope>
    <source>
        <strain evidence="8 9">KACC 21982</strain>
    </source>
</reference>
<evidence type="ECO:0000256" key="2">
    <source>
        <dbReference type="ARBA" id="ARBA00006577"/>
    </source>
</evidence>
<dbReference type="Gene3D" id="3.10.50.40">
    <property type="match status" value="1"/>
</dbReference>